<dbReference type="PANTHER" id="PTHR46336:SF30">
    <property type="entry name" value="BTB_POZ DOMAIN-CONTAINING PROTEIN POB1-LIKE"/>
    <property type="match status" value="1"/>
</dbReference>
<keyword evidence="2" id="KW-1185">Reference proteome</keyword>
<dbReference type="AlphaFoldDB" id="W9T215"/>
<dbReference type="PANTHER" id="PTHR46336">
    <property type="entry name" value="OS02G0260700 PROTEIN"/>
    <property type="match status" value="1"/>
</dbReference>
<evidence type="ECO:0000313" key="1">
    <source>
        <dbReference type="EMBL" id="EXC43993.1"/>
    </source>
</evidence>
<protein>
    <submittedName>
        <fullName evidence="1">Uncharacterized protein</fullName>
    </submittedName>
</protein>
<dbReference type="GO" id="GO:0010114">
    <property type="term" value="P:response to red light"/>
    <property type="evidence" value="ECO:0007669"/>
    <property type="project" value="TreeGrafter"/>
</dbReference>
<sequence>MRRSKVNLFDRRTIMDSATSTSDSDFFFAFNDSNFSDRILRIEIIPDLPETKSDGEGCTSLADWTGRRKRRREEIKRENGLVEESLNFALLLLVYC</sequence>
<proteinExistence type="predicted"/>
<organism evidence="1 2">
    <name type="scientific">Morus notabilis</name>
    <dbReference type="NCBI Taxonomy" id="981085"/>
    <lineage>
        <taxon>Eukaryota</taxon>
        <taxon>Viridiplantae</taxon>
        <taxon>Streptophyta</taxon>
        <taxon>Embryophyta</taxon>
        <taxon>Tracheophyta</taxon>
        <taxon>Spermatophyta</taxon>
        <taxon>Magnoliopsida</taxon>
        <taxon>eudicotyledons</taxon>
        <taxon>Gunneridae</taxon>
        <taxon>Pentapetalae</taxon>
        <taxon>rosids</taxon>
        <taxon>fabids</taxon>
        <taxon>Rosales</taxon>
        <taxon>Moraceae</taxon>
        <taxon>Moreae</taxon>
        <taxon>Morus</taxon>
    </lineage>
</organism>
<accession>W9T215</accession>
<reference evidence="2" key="1">
    <citation type="submission" date="2013-01" db="EMBL/GenBank/DDBJ databases">
        <title>Draft Genome Sequence of a Mulberry Tree, Morus notabilis C.K. Schneid.</title>
        <authorList>
            <person name="He N."/>
            <person name="Zhao S."/>
        </authorList>
    </citation>
    <scope>NUCLEOTIDE SEQUENCE</scope>
</reference>
<dbReference type="GO" id="GO:0005634">
    <property type="term" value="C:nucleus"/>
    <property type="evidence" value="ECO:0007669"/>
    <property type="project" value="TreeGrafter"/>
</dbReference>
<dbReference type="InterPro" id="IPR045890">
    <property type="entry name" value="POB1-like"/>
</dbReference>
<dbReference type="EMBL" id="KE622451">
    <property type="protein sequence ID" value="EXC43993.1"/>
    <property type="molecule type" value="Genomic_DNA"/>
</dbReference>
<name>W9T215_9ROSA</name>
<evidence type="ECO:0000313" key="2">
    <source>
        <dbReference type="Proteomes" id="UP000030645"/>
    </source>
</evidence>
<gene>
    <name evidence="1" type="ORF">L484_000083</name>
</gene>
<dbReference type="STRING" id="981085.W9T215"/>
<dbReference type="Proteomes" id="UP000030645">
    <property type="component" value="Unassembled WGS sequence"/>
</dbReference>